<dbReference type="Gene3D" id="3.40.309.10">
    <property type="entry name" value="Aldehyde Dehydrogenase, Chain A, domain 2"/>
    <property type="match status" value="1"/>
</dbReference>
<dbReference type="InterPro" id="IPR016163">
    <property type="entry name" value="Ald_DH_C"/>
</dbReference>
<dbReference type="InterPro" id="IPR015590">
    <property type="entry name" value="Aldehyde_DH_dom"/>
</dbReference>
<dbReference type="Gene3D" id="3.40.605.10">
    <property type="entry name" value="Aldehyde Dehydrogenase, Chain A, domain 1"/>
    <property type="match status" value="1"/>
</dbReference>
<dbReference type="GO" id="GO:0016620">
    <property type="term" value="F:oxidoreductase activity, acting on the aldehyde or oxo group of donors, NAD or NADP as acceptor"/>
    <property type="evidence" value="ECO:0007669"/>
    <property type="project" value="InterPro"/>
</dbReference>
<keyword evidence="1" id="KW-0560">Oxidoreductase</keyword>
<proteinExistence type="predicted"/>
<dbReference type="SUPFAM" id="SSF53720">
    <property type="entry name" value="ALDH-like"/>
    <property type="match status" value="1"/>
</dbReference>
<dbReference type="InterPro" id="IPR016162">
    <property type="entry name" value="Ald_DH_N"/>
</dbReference>
<reference evidence="3" key="1">
    <citation type="submission" date="2020-05" db="EMBL/GenBank/DDBJ databases">
        <authorList>
            <person name="Chiriac C."/>
            <person name="Salcher M."/>
            <person name="Ghai R."/>
            <person name="Kavagutti S V."/>
        </authorList>
    </citation>
    <scope>NUCLEOTIDE SEQUENCE</scope>
</reference>
<name>A0A6J7CY04_9ZZZZ</name>
<dbReference type="AlphaFoldDB" id="A0A6J7CY04"/>
<dbReference type="PANTHER" id="PTHR11699">
    <property type="entry name" value="ALDEHYDE DEHYDROGENASE-RELATED"/>
    <property type="match status" value="1"/>
</dbReference>
<dbReference type="InterPro" id="IPR016161">
    <property type="entry name" value="Ald_DH/histidinol_DH"/>
</dbReference>
<organism evidence="3">
    <name type="scientific">freshwater metagenome</name>
    <dbReference type="NCBI Taxonomy" id="449393"/>
    <lineage>
        <taxon>unclassified sequences</taxon>
        <taxon>metagenomes</taxon>
        <taxon>ecological metagenomes</taxon>
    </lineage>
</organism>
<dbReference type="InterPro" id="IPR029510">
    <property type="entry name" value="Ald_DH_CS_GLU"/>
</dbReference>
<accession>A0A6J7CY04</accession>
<dbReference type="Pfam" id="PF00171">
    <property type="entry name" value="Aldedh"/>
    <property type="match status" value="1"/>
</dbReference>
<dbReference type="NCBIfam" id="NF006916">
    <property type="entry name" value="PRK09407.1"/>
    <property type="match status" value="1"/>
</dbReference>
<evidence type="ECO:0000313" key="3">
    <source>
        <dbReference type="EMBL" id="CAB4862876.1"/>
    </source>
</evidence>
<gene>
    <name evidence="3" type="ORF">UFOPK3389_00319</name>
</gene>
<evidence type="ECO:0000256" key="1">
    <source>
        <dbReference type="ARBA" id="ARBA00023002"/>
    </source>
</evidence>
<evidence type="ECO:0000259" key="2">
    <source>
        <dbReference type="Pfam" id="PF00171"/>
    </source>
</evidence>
<sequence>MITMSEYSIPSLLSNLPESSDQVTIVNPTTGQKIYDLPQLSVSQVTKAVADSRLAQQSFAAMPVKARSAALFALHDLILKNQDQLMDLLQLETGKARAHAFEEVAGSLGSTRYFAKIAPKVLKKQITNSGVPFVTRSYVTYSPVGVVGVITPWNYPLALQMLDVLPALAAGNTVVQKADNQTALVSLYARKLAIEAGIPDSAWTIVVGDGATVGNAVTDSVDYVAFTGSTKTGKIVAERAAKRLIGYSLELGGKNPLIVLPGAKLGDAAEKVIAGAFGNSGQLCVSIERVYVPNDQKEAFETELASRVNSLKIGKSDNFEMDMGTLTGINQLKRVEDYVSDAVSKGAKVLAGAKALPELGPYFYSPTVMTNIKPEMRLAREEVFGPFIAVVGYDSIDEAVELANDTELGLNASVVGPVKLAEKVANRLMAGSVNINEGYRASMASIDSPMGGMKQSGVGRRNGHYGLLRFTEARTVGIATGLLNFPSRAIQYNKMAPLMNALAKVMKKL</sequence>
<protein>
    <submittedName>
        <fullName evidence="3">Unannotated protein</fullName>
    </submittedName>
</protein>
<dbReference type="PROSITE" id="PS00687">
    <property type="entry name" value="ALDEHYDE_DEHYDR_GLU"/>
    <property type="match status" value="1"/>
</dbReference>
<feature type="domain" description="Aldehyde dehydrogenase" evidence="2">
    <location>
        <begin position="19"/>
        <end position="476"/>
    </location>
</feature>
<dbReference type="EMBL" id="CAFBLL010000038">
    <property type="protein sequence ID" value="CAB4862876.1"/>
    <property type="molecule type" value="Genomic_DNA"/>
</dbReference>